<dbReference type="Proteomes" id="UP000247480">
    <property type="component" value="Unassembled WGS sequence"/>
</dbReference>
<comment type="caution">
    <text evidence="1">The sequence shown here is derived from an EMBL/GenBank/DDBJ whole genome shotgun (WGS) entry which is preliminary data.</text>
</comment>
<sequence length="79" mass="8695">MPGDLVEHVLKERHTDIESGLSGAIQVDRGFDLGFQSIALDVRLTFGHHQLRKIIGRKKASIIGSEALAMKQTDDQQGI</sequence>
<accession>A0A2V0QKG0</accession>
<proteinExistence type="predicted"/>
<dbReference type="AlphaFoldDB" id="A0A2V0QKG0"/>
<name>A0A2V0QKG0_PSESF</name>
<organism evidence="1 2">
    <name type="scientific">Pseudomonas syringae pv. actinidiae</name>
    <dbReference type="NCBI Taxonomy" id="103796"/>
    <lineage>
        <taxon>Bacteria</taxon>
        <taxon>Pseudomonadati</taxon>
        <taxon>Pseudomonadota</taxon>
        <taxon>Gammaproteobacteria</taxon>
        <taxon>Pseudomonadales</taxon>
        <taxon>Pseudomonadaceae</taxon>
        <taxon>Pseudomonas</taxon>
        <taxon>Pseudomonas syringae</taxon>
    </lineage>
</organism>
<protein>
    <submittedName>
        <fullName evidence="1">Uncharacterized protein</fullName>
    </submittedName>
</protein>
<evidence type="ECO:0000313" key="1">
    <source>
        <dbReference type="EMBL" id="GBH13616.1"/>
    </source>
</evidence>
<evidence type="ECO:0000313" key="2">
    <source>
        <dbReference type="Proteomes" id="UP000247480"/>
    </source>
</evidence>
<dbReference type="EMBL" id="BGJZ01000362">
    <property type="protein sequence ID" value="GBH13616.1"/>
    <property type="molecule type" value="Genomic_DNA"/>
</dbReference>
<gene>
    <name evidence="1" type="ORF">KPSA1_07106</name>
</gene>
<reference evidence="1 2" key="1">
    <citation type="submission" date="2018-04" db="EMBL/GenBank/DDBJ databases">
        <title>Draft genome sequence of Pseudomonas syringae pv. actinidiae biovar 1 strains isolated from kiwifruit in Kagawa prefecture.</title>
        <authorList>
            <person name="Tabuchi M."/>
            <person name="Saito M."/>
            <person name="Fujiwara S."/>
            <person name="Sasa N."/>
            <person name="Akimitsu K."/>
            <person name="Gomi K."/>
            <person name="Konishi-Sugita S."/>
            <person name="Hamano K."/>
            <person name="Kataoka I."/>
        </authorList>
    </citation>
    <scope>NUCLEOTIDE SEQUENCE [LARGE SCALE GENOMIC DNA]</scope>
    <source>
        <strain evidence="1 2">MAFF212206</strain>
    </source>
</reference>